<reference evidence="1 2" key="1">
    <citation type="submission" date="2011-08" db="EMBL/GenBank/DDBJ databases">
        <authorList>
            <person name="Liu Z.J."/>
            <person name="Shi F.L."/>
            <person name="Lu J.Q."/>
            <person name="Li M."/>
            <person name="Wang Z.L."/>
        </authorList>
    </citation>
    <scope>NUCLEOTIDE SEQUENCE [LARGE SCALE GENOMIC DNA]</scope>
    <source>
        <strain evidence="1 2">USNM 41457</strain>
    </source>
</reference>
<organism evidence="1 2">
    <name type="scientific">Edhazardia aedis (strain USNM 41457)</name>
    <name type="common">Microsporidian parasite</name>
    <dbReference type="NCBI Taxonomy" id="1003232"/>
    <lineage>
        <taxon>Eukaryota</taxon>
        <taxon>Fungi</taxon>
        <taxon>Fungi incertae sedis</taxon>
        <taxon>Microsporidia</taxon>
        <taxon>Edhazardia</taxon>
    </lineage>
</organism>
<dbReference type="InParanoid" id="J8ZVL3"/>
<proteinExistence type="predicted"/>
<gene>
    <name evidence="1" type="ORF">EDEG_00181</name>
</gene>
<dbReference type="HOGENOM" id="CLU_2061437_0_0_1"/>
<comment type="caution">
    <text evidence="1">The sequence shown here is derived from an EMBL/GenBank/DDBJ whole genome shotgun (WGS) entry which is preliminary data.</text>
</comment>
<dbReference type="VEuPathDB" id="MicrosporidiaDB:EDEG_00181"/>
<sequence>MYICLYHLFFCYSTPSESLKQGNFKNGQTAQIYKFQEKNPDIAANEAIFKNFLEQKYLSSNNLDKEKTNQEIIKEQKKDIYDYLVIFNYNFLDYILTLTCFCFDNIGQSIKKQKWHSLL</sequence>
<evidence type="ECO:0000313" key="2">
    <source>
        <dbReference type="Proteomes" id="UP000003163"/>
    </source>
</evidence>
<accession>J8ZVL3</accession>
<name>J8ZVL3_EDHAE</name>
<evidence type="ECO:0000313" key="1">
    <source>
        <dbReference type="EMBL" id="EJW03693.1"/>
    </source>
</evidence>
<keyword evidence="2" id="KW-1185">Reference proteome</keyword>
<dbReference type="AlphaFoldDB" id="J8ZVL3"/>
<protein>
    <submittedName>
        <fullName evidence="1">Uncharacterized protein</fullName>
    </submittedName>
</protein>
<dbReference type="EMBL" id="AFBI03000002">
    <property type="protein sequence ID" value="EJW03693.1"/>
    <property type="molecule type" value="Genomic_DNA"/>
</dbReference>
<dbReference type="Proteomes" id="UP000003163">
    <property type="component" value="Unassembled WGS sequence"/>
</dbReference>
<reference evidence="2" key="2">
    <citation type="submission" date="2015-07" db="EMBL/GenBank/DDBJ databases">
        <title>Contrasting host-pathogen interactions and genome evolution in two generalist and specialist microsporidian pathogens of mosquitoes.</title>
        <authorList>
            <consortium name="The Broad Institute Genomics Platform"/>
            <consortium name="The Broad Institute Genome Sequencing Center for Infectious Disease"/>
            <person name="Cuomo C.A."/>
            <person name="Sanscrainte N.D."/>
            <person name="Goldberg J.M."/>
            <person name="Heiman D."/>
            <person name="Young S."/>
            <person name="Zeng Q."/>
            <person name="Becnel J.J."/>
            <person name="Birren B.W."/>
        </authorList>
    </citation>
    <scope>NUCLEOTIDE SEQUENCE [LARGE SCALE GENOMIC DNA]</scope>
    <source>
        <strain evidence="2">USNM 41457</strain>
    </source>
</reference>